<evidence type="ECO:0000313" key="15">
    <source>
        <dbReference type="Proteomes" id="UP000249061"/>
    </source>
</evidence>
<dbReference type="PANTHER" id="PTHR10890:SF3">
    <property type="entry name" value="CYSTEINE--TRNA LIGASE, CYTOPLASMIC"/>
    <property type="match status" value="1"/>
</dbReference>
<comment type="similarity">
    <text evidence="2 12">Belongs to the class-I aminoacyl-tRNA synthetase family.</text>
</comment>
<evidence type="ECO:0000256" key="5">
    <source>
        <dbReference type="ARBA" id="ARBA00022598"/>
    </source>
</evidence>
<dbReference type="Gene3D" id="3.40.50.620">
    <property type="entry name" value="HUPs"/>
    <property type="match status" value="1"/>
</dbReference>
<dbReference type="InterPro" id="IPR015273">
    <property type="entry name" value="Cys-tRNA-synt_Ia_DALR"/>
</dbReference>
<dbReference type="NCBIfam" id="TIGR00435">
    <property type="entry name" value="cysS"/>
    <property type="match status" value="1"/>
</dbReference>
<dbReference type="GO" id="GO:0005524">
    <property type="term" value="F:ATP binding"/>
    <property type="evidence" value="ECO:0007669"/>
    <property type="project" value="UniProtKB-UniRule"/>
</dbReference>
<feature type="domain" description="Cysteinyl-tRNA synthetase class Ia DALR" evidence="13">
    <location>
        <begin position="356"/>
        <end position="425"/>
    </location>
</feature>
<evidence type="ECO:0000256" key="9">
    <source>
        <dbReference type="ARBA" id="ARBA00022840"/>
    </source>
</evidence>
<reference evidence="14 15" key="1">
    <citation type="submission" date="2017-08" db="EMBL/GenBank/DDBJ databases">
        <title>Infants hospitalized years apart are colonized by the same room-sourced microbial strains.</title>
        <authorList>
            <person name="Brooks B."/>
            <person name="Olm M.R."/>
            <person name="Firek B.A."/>
            <person name="Baker R."/>
            <person name="Thomas B.C."/>
            <person name="Morowitz M.J."/>
            <person name="Banfield J.F."/>
        </authorList>
    </citation>
    <scope>NUCLEOTIDE SEQUENCE [LARGE SCALE GENOMIC DNA]</scope>
    <source>
        <strain evidence="14">S2_003_000_R2_14</strain>
    </source>
</reference>
<protein>
    <recommendedName>
        <fullName evidence="12">Cysteine--tRNA ligase</fullName>
        <ecNumber evidence="12">6.1.1.16</ecNumber>
    </recommendedName>
    <alternativeName>
        <fullName evidence="12">Cysteinyl-tRNA synthetase</fullName>
        <shortName evidence="12">CysRS</shortName>
    </alternativeName>
</protein>
<dbReference type="SUPFAM" id="SSF47323">
    <property type="entry name" value="Anticodon-binding domain of a subclass of class I aminoacyl-tRNA synthetases"/>
    <property type="match status" value="1"/>
</dbReference>
<evidence type="ECO:0000256" key="8">
    <source>
        <dbReference type="ARBA" id="ARBA00022833"/>
    </source>
</evidence>
<dbReference type="Pfam" id="PF09190">
    <property type="entry name" value="DALR_2"/>
    <property type="match status" value="1"/>
</dbReference>
<dbReference type="AlphaFoldDB" id="A0A2W5TAC1"/>
<comment type="caution">
    <text evidence="14">The sequence shown here is derived from an EMBL/GenBank/DDBJ whole genome shotgun (WGS) entry which is preliminary data.</text>
</comment>
<feature type="binding site" evidence="12">
    <location>
        <position position="32"/>
    </location>
    <ligand>
        <name>Zn(2+)</name>
        <dbReference type="ChEBI" id="CHEBI:29105"/>
    </ligand>
</feature>
<dbReference type="InterPro" id="IPR015803">
    <property type="entry name" value="Cys-tRNA-ligase"/>
</dbReference>
<evidence type="ECO:0000256" key="4">
    <source>
        <dbReference type="ARBA" id="ARBA00022490"/>
    </source>
</evidence>
<dbReference type="SUPFAM" id="SSF52374">
    <property type="entry name" value="Nucleotidylyl transferase"/>
    <property type="match status" value="1"/>
</dbReference>
<feature type="binding site" evidence="12">
    <location>
        <position position="244"/>
    </location>
    <ligand>
        <name>Zn(2+)</name>
        <dbReference type="ChEBI" id="CHEBI:29105"/>
    </ligand>
</feature>
<evidence type="ECO:0000256" key="7">
    <source>
        <dbReference type="ARBA" id="ARBA00022741"/>
    </source>
</evidence>
<feature type="binding site" evidence="12">
    <location>
        <position position="240"/>
    </location>
    <ligand>
        <name>Zn(2+)</name>
        <dbReference type="ChEBI" id="CHEBI:29105"/>
    </ligand>
</feature>
<keyword evidence="5 12" id="KW-0436">Ligase</keyword>
<evidence type="ECO:0000256" key="1">
    <source>
        <dbReference type="ARBA" id="ARBA00004496"/>
    </source>
</evidence>
<keyword evidence="8 12" id="KW-0862">Zinc</keyword>
<dbReference type="SMART" id="SM00840">
    <property type="entry name" value="DALR_2"/>
    <property type="match status" value="1"/>
</dbReference>
<keyword evidence="10 12" id="KW-0648">Protein biosynthesis</keyword>
<feature type="binding site" evidence="12">
    <location>
        <position position="215"/>
    </location>
    <ligand>
        <name>Zn(2+)</name>
        <dbReference type="ChEBI" id="CHEBI:29105"/>
    </ligand>
</feature>
<dbReference type="GO" id="GO:0006423">
    <property type="term" value="P:cysteinyl-tRNA aminoacylation"/>
    <property type="evidence" value="ECO:0007669"/>
    <property type="project" value="UniProtKB-UniRule"/>
</dbReference>
<dbReference type="Pfam" id="PF23493">
    <property type="entry name" value="CysS_C"/>
    <property type="match status" value="1"/>
</dbReference>
<feature type="short sequence motif" description="'KMSKS' region" evidence="12">
    <location>
        <begin position="272"/>
        <end position="276"/>
    </location>
</feature>
<dbReference type="GO" id="GO:0004817">
    <property type="term" value="F:cysteine-tRNA ligase activity"/>
    <property type="evidence" value="ECO:0007669"/>
    <property type="project" value="UniProtKB-UniRule"/>
</dbReference>
<evidence type="ECO:0000256" key="10">
    <source>
        <dbReference type="ARBA" id="ARBA00022917"/>
    </source>
</evidence>
<dbReference type="CDD" id="cd00672">
    <property type="entry name" value="CysRS_core"/>
    <property type="match status" value="1"/>
</dbReference>
<dbReference type="GO" id="GO:0005829">
    <property type="term" value="C:cytosol"/>
    <property type="evidence" value="ECO:0007669"/>
    <property type="project" value="TreeGrafter"/>
</dbReference>
<dbReference type="GO" id="GO:0008270">
    <property type="term" value="F:zinc ion binding"/>
    <property type="evidence" value="ECO:0007669"/>
    <property type="project" value="UniProtKB-UniRule"/>
</dbReference>
<dbReference type="InterPro" id="IPR009080">
    <property type="entry name" value="tRNAsynth_Ia_anticodon-bd"/>
</dbReference>
<dbReference type="EC" id="6.1.1.16" evidence="12"/>
<dbReference type="HAMAP" id="MF_00041">
    <property type="entry name" value="Cys_tRNA_synth"/>
    <property type="match status" value="1"/>
</dbReference>
<evidence type="ECO:0000313" key="14">
    <source>
        <dbReference type="EMBL" id="PZR08375.1"/>
    </source>
</evidence>
<dbReference type="EMBL" id="QFQP01000025">
    <property type="protein sequence ID" value="PZR08375.1"/>
    <property type="molecule type" value="Genomic_DNA"/>
</dbReference>
<dbReference type="PRINTS" id="PR00983">
    <property type="entry name" value="TRNASYNTHCYS"/>
</dbReference>
<dbReference type="InterPro" id="IPR024909">
    <property type="entry name" value="Cys-tRNA/MSH_ligase"/>
</dbReference>
<proteinExistence type="inferred from homology"/>
<dbReference type="Pfam" id="PF01406">
    <property type="entry name" value="tRNA-synt_1e"/>
    <property type="match status" value="1"/>
</dbReference>
<name>A0A2W5TAC1_9BACT</name>
<comment type="cofactor">
    <cofactor evidence="12">
        <name>Zn(2+)</name>
        <dbReference type="ChEBI" id="CHEBI:29105"/>
    </cofactor>
    <text evidence="12">Binds 1 zinc ion per subunit.</text>
</comment>
<dbReference type="InterPro" id="IPR056411">
    <property type="entry name" value="CysS_C"/>
</dbReference>
<comment type="subunit">
    <text evidence="3 12">Monomer.</text>
</comment>
<feature type="binding site" evidence="12">
    <location>
        <position position="275"/>
    </location>
    <ligand>
        <name>ATP</name>
        <dbReference type="ChEBI" id="CHEBI:30616"/>
    </ligand>
</feature>
<dbReference type="Proteomes" id="UP000249061">
    <property type="component" value="Unassembled WGS sequence"/>
</dbReference>
<comment type="subcellular location">
    <subcellularLocation>
        <location evidence="1 12">Cytoplasm</location>
    </subcellularLocation>
</comment>
<evidence type="ECO:0000256" key="2">
    <source>
        <dbReference type="ARBA" id="ARBA00005594"/>
    </source>
</evidence>
<evidence type="ECO:0000256" key="11">
    <source>
        <dbReference type="ARBA" id="ARBA00023146"/>
    </source>
</evidence>
<organism evidence="14 15">
    <name type="scientific">Archangium gephyra</name>
    <dbReference type="NCBI Taxonomy" id="48"/>
    <lineage>
        <taxon>Bacteria</taxon>
        <taxon>Pseudomonadati</taxon>
        <taxon>Myxococcota</taxon>
        <taxon>Myxococcia</taxon>
        <taxon>Myxococcales</taxon>
        <taxon>Cystobacterineae</taxon>
        <taxon>Archangiaceae</taxon>
        <taxon>Archangium</taxon>
    </lineage>
</organism>
<evidence type="ECO:0000256" key="12">
    <source>
        <dbReference type="HAMAP-Rule" id="MF_00041"/>
    </source>
</evidence>
<dbReference type="Gene3D" id="1.20.120.1910">
    <property type="entry name" value="Cysteine-tRNA ligase, C-terminal anti-codon recognition domain"/>
    <property type="match status" value="1"/>
</dbReference>
<evidence type="ECO:0000256" key="3">
    <source>
        <dbReference type="ARBA" id="ARBA00011245"/>
    </source>
</evidence>
<keyword evidence="7 12" id="KW-0547">Nucleotide-binding</keyword>
<keyword evidence="11 12" id="KW-0030">Aminoacyl-tRNA synthetase</keyword>
<evidence type="ECO:0000256" key="6">
    <source>
        <dbReference type="ARBA" id="ARBA00022723"/>
    </source>
</evidence>
<dbReference type="InterPro" id="IPR032678">
    <property type="entry name" value="tRNA-synt_1_cat_dom"/>
</dbReference>
<dbReference type="FunFam" id="3.40.50.620:FF:000009">
    <property type="entry name" value="Cysteine--tRNA ligase"/>
    <property type="match status" value="1"/>
</dbReference>
<keyword evidence="4 12" id="KW-0963">Cytoplasm</keyword>
<accession>A0A2W5TAC1</accession>
<feature type="short sequence motif" description="'HIGH' region" evidence="12">
    <location>
        <begin position="34"/>
        <end position="44"/>
    </location>
</feature>
<sequence length="489" mass="54626">MSAPEIRVFNTMQQDKVPLRPLTPGKLGVYVCGPTVYSYIHIGNARTFTSFDTIVRYLRFRGFDVKYVRNFTDVDDKIIKAAHETGEDPIQLADRFVKEFERDVGQLRLLKPDVSPRVSETIPEIVALIEKLVSRGVAYESKGDVYFEVRKYDGYLKLSKRKLDDLMTGGGEREIVHEDQKRDPMDFALWKAAKPGEPSWPSPWGAGRPGWHIECSAMSAKYLGESFDLHGGGLDLIFPHHENEIAQSEAASGKTMCECWMHGGFLDLEGAKMSKSLGNVVRLRDALQQVDAEGLRYFFLSTHYRQALAFGEKALHDAEARVEYFYETLKKVDERVTGKDFGTGPLHVDPAKYLGEFDQAMSDDFNFPGALGALSGLFAEMNLLTDKPPVKDKALVGRTLVALRDVATKIASALGLFESVPSEWLLGRRDRQVKSKGLDAARIEEMIKARNDARAAKNFAESDRIRAEAKAMGVEIMDSPAGTTWKVAS</sequence>
<dbReference type="PANTHER" id="PTHR10890">
    <property type="entry name" value="CYSTEINYL-TRNA SYNTHETASE"/>
    <property type="match status" value="1"/>
</dbReference>
<evidence type="ECO:0000259" key="13">
    <source>
        <dbReference type="SMART" id="SM00840"/>
    </source>
</evidence>
<gene>
    <name evidence="12" type="primary">cysS</name>
    <name evidence="14" type="ORF">DI536_24655</name>
</gene>
<dbReference type="InterPro" id="IPR014729">
    <property type="entry name" value="Rossmann-like_a/b/a_fold"/>
</dbReference>
<comment type="catalytic activity">
    <reaction evidence="12">
        <text>tRNA(Cys) + L-cysteine + ATP = L-cysteinyl-tRNA(Cys) + AMP + diphosphate</text>
        <dbReference type="Rhea" id="RHEA:17773"/>
        <dbReference type="Rhea" id="RHEA-COMP:9661"/>
        <dbReference type="Rhea" id="RHEA-COMP:9679"/>
        <dbReference type="ChEBI" id="CHEBI:30616"/>
        <dbReference type="ChEBI" id="CHEBI:33019"/>
        <dbReference type="ChEBI" id="CHEBI:35235"/>
        <dbReference type="ChEBI" id="CHEBI:78442"/>
        <dbReference type="ChEBI" id="CHEBI:78517"/>
        <dbReference type="ChEBI" id="CHEBI:456215"/>
        <dbReference type="EC" id="6.1.1.16"/>
    </reaction>
</comment>
<keyword evidence="6 12" id="KW-0479">Metal-binding</keyword>
<keyword evidence="9 12" id="KW-0067">ATP-binding</keyword>